<dbReference type="OrthoDB" id="667380at2"/>
<organism evidence="1 2">
    <name type="scientific">Labilibaculum antarcticum</name>
    <dbReference type="NCBI Taxonomy" id="1717717"/>
    <lineage>
        <taxon>Bacteria</taxon>
        <taxon>Pseudomonadati</taxon>
        <taxon>Bacteroidota</taxon>
        <taxon>Bacteroidia</taxon>
        <taxon>Marinilabiliales</taxon>
        <taxon>Marinifilaceae</taxon>
        <taxon>Labilibaculum</taxon>
    </lineage>
</organism>
<protein>
    <submittedName>
        <fullName evidence="1">3-oxoacyl-ACP synthase</fullName>
    </submittedName>
</protein>
<reference evidence="1 2" key="1">
    <citation type="journal article" date="2018" name="Mar. Genomics">
        <title>Complete genome sequence of Marinifilaceae bacterium strain SPP2, isolated from the Antarctic marine sediment.</title>
        <authorList>
            <person name="Watanabe M."/>
            <person name="Kojima H."/>
            <person name="Fukui M."/>
        </authorList>
    </citation>
    <scope>NUCLEOTIDE SEQUENCE [LARGE SCALE GENOMIC DNA]</scope>
    <source>
        <strain evidence="1 2">SPP2</strain>
    </source>
</reference>
<gene>
    <name evidence="1" type="ORF">ALGA_3910</name>
</gene>
<evidence type="ECO:0000313" key="1">
    <source>
        <dbReference type="EMBL" id="BAX82202.1"/>
    </source>
</evidence>
<name>A0A1Y1CQI4_9BACT</name>
<accession>A0A1Y1CQI4</accession>
<dbReference type="KEGG" id="mbas:ALGA_3910"/>
<evidence type="ECO:0000313" key="2">
    <source>
        <dbReference type="Proteomes" id="UP000218267"/>
    </source>
</evidence>
<dbReference type="EMBL" id="AP018042">
    <property type="protein sequence ID" value="BAX82202.1"/>
    <property type="molecule type" value="Genomic_DNA"/>
</dbReference>
<reference evidence="2" key="2">
    <citation type="journal article" date="2020" name="Antonie Van Leeuwenhoek">
        <title>Labilibaculum antarcticum sp. nov., a novel facultative anaerobic, psychrotorelant bacterium isolated from marine sediment of Antarctica.</title>
        <authorList>
            <person name="Watanabe M."/>
            <person name="Kojima H."/>
            <person name="Fukui M."/>
        </authorList>
    </citation>
    <scope>NUCLEOTIDE SEQUENCE [LARGE SCALE GENOMIC DNA]</scope>
    <source>
        <strain evidence="2">SPP2</strain>
    </source>
</reference>
<proteinExistence type="predicted"/>
<keyword evidence="2" id="KW-1185">Reference proteome</keyword>
<dbReference type="AlphaFoldDB" id="A0A1Y1CQI4"/>
<dbReference type="Proteomes" id="UP000218267">
    <property type="component" value="Chromosome"/>
</dbReference>
<dbReference type="RefSeq" id="WP_096432294.1">
    <property type="nucleotide sequence ID" value="NZ_AP018042.1"/>
</dbReference>
<sequence>MSKYLEIKKELYRLASQIISEKLKFNQVTLQELKESAGNETKSSAGDKHETGRAMVHLEQEKMVQQLASNQSIQSVLHKIDPEISNPAISLGSLVITDKLRFFVSVPLGKVELNNNEYYLVSLTSPLAKQFVGKQKGDCIQFNKQDYLIEEIA</sequence>